<gene>
    <name evidence="7" type="ORF">DOS76_09900</name>
    <name evidence="6" type="ORF">DOS83_09600</name>
    <name evidence="5" type="ORF">I9026_06175</name>
</gene>
<dbReference type="InterPro" id="IPR003646">
    <property type="entry name" value="SH3-like_bac-type"/>
</dbReference>
<dbReference type="SUPFAM" id="SSF53187">
    <property type="entry name" value="Zn-dependent exopeptidases"/>
    <property type="match status" value="1"/>
</dbReference>
<keyword evidence="2" id="KW-0961">Cell wall biogenesis/degradation</keyword>
<dbReference type="PANTHER" id="PTHR30404:SF7">
    <property type="entry name" value="CELL WALL AMIDASE LYTH-RELATED"/>
    <property type="match status" value="1"/>
</dbReference>
<keyword evidence="3" id="KW-0472">Membrane</keyword>
<dbReference type="EMBL" id="QKXQ01000436">
    <property type="protein sequence ID" value="REH92989.1"/>
    <property type="molecule type" value="Genomic_DNA"/>
</dbReference>
<dbReference type="GO" id="GO:0030288">
    <property type="term" value="C:outer membrane-bounded periplasmic space"/>
    <property type="evidence" value="ECO:0007669"/>
    <property type="project" value="TreeGrafter"/>
</dbReference>
<dbReference type="PROSITE" id="PS51781">
    <property type="entry name" value="SH3B"/>
    <property type="match status" value="1"/>
</dbReference>
<keyword evidence="1" id="KW-0378">Hydrolase</keyword>
<evidence type="ECO:0000313" key="8">
    <source>
        <dbReference type="Proteomes" id="UP000256337"/>
    </source>
</evidence>
<evidence type="ECO:0000313" key="7">
    <source>
        <dbReference type="EMBL" id="REI20058.1"/>
    </source>
</evidence>
<dbReference type="RefSeq" id="WP_103210020.1">
    <property type="nucleotide sequence ID" value="NZ_CAJUZQ010000003.1"/>
</dbReference>
<accession>A0A2K3Z963</accession>
<evidence type="ECO:0000256" key="2">
    <source>
        <dbReference type="ARBA" id="ARBA00023316"/>
    </source>
</evidence>
<dbReference type="Pfam" id="PF01520">
    <property type="entry name" value="Amidase_3"/>
    <property type="match status" value="1"/>
</dbReference>
<keyword evidence="3" id="KW-0812">Transmembrane</keyword>
<proteinExistence type="predicted"/>
<dbReference type="InterPro" id="IPR050695">
    <property type="entry name" value="N-acetylmuramoyl_amidase_3"/>
</dbReference>
<dbReference type="KEGG" id="sfq:C7J90_09725"/>
<dbReference type="GeneID" id="48058506"/>
<comment type="caution">
    <text evidence="6">The sequence shown here is derived from an EMBL/GenBank/DDBJ whole genome shotgun (WGS) entry which is preliminary data.</text>
</comment>
<dbReference type="GO" id="GO:0071555">
    <property type="term" value="P:cell wall organization"/>
    <property type="evidence" value="ECO:0007669"/>
    <property type="project" value="UniProtKB-KW"/>
</dbReference>
<reference evidence="8 9" key="1">
    <citation type="journal article" date="2018" name="Vet. Microbiol.">
        <title>Characterisation of Staphylococcus felis isolated from cats using whole genome sequencing.</title>
        <authorList>
            <person name="Worthing K."/>
            <person name="Pang S."/>
            <person name="Trott D.J."/>
            <person name="Abraham S."/>
            <person name="Coombs G.W."/>
            <person name="Jordan D."/>
            <person name="McIntyre L."/>
            <person name="Davies M.R."/>
            <person name="Norris J."/>
        </authorList>
    </citation>
    <scope>NUCLEOTIDE SEQUENCE [LARGE SCALE GENOMIC DNA]</scope>
    <source>
        <strain evidence="7 8">F25</strain>
        <strain evidence="6 9">F9</strain>
    </source>
</reference>
<reference evidence="5 10" key="2">
    <citation type="submission" date="2020-12" db="EMBL/GenBank/DDBJ databases">
        <title>Genomic analysis of Staphylococcus felis from a cat with skin infection.</title>
        <authorList>
            <person name="Aslantas O."/>
            <person name="Keskin O."/>
            <person name="Buyukaltay K."/>
            <person name="Gullu Yucetepe A."/>
        </authorList>
    </citation>
    <scope>NUCLEOTIDE SEQUENCE [LARGE SCALE GENOMIC DNA]</scope>
    <source>
        <strain evidence="5 10">HARRANVET</strain>
    </source>
</reference>
<organism evidence="6 9">
    <name type="scientific">Staphylococcus felis</name>
    <dbReference type="NCBI Taxonomy" id="46127"/>
    <lineage>
        <taxon>Bacteria</taxon>
        <taxon>Bacillati</taxon>
        <taxon>Bacillota</taxon>
        <taxon>Bacilli</taxon>
        <taxon>Bacillales</taxon>
        <taxon>Staphylococcaceae</taxon>
        <taxon>Staphylococcus</taxon>
    </lineage>
</organism>
<keyword evidence="3" id="KW-1133">Transmembrane helix</keyword>
<name>A0A2K3Z963_9STAP</name>
<dbReference type="Proteomes" id="UP000597038">
    <property type="component" value="Unassembled WGS sequence"/>
</dbReference>
<feature type="domain" description="SH3b" evidence="4">
    <location>
        <begin position="42"/>
        <end position="105"/>
    </location>
</feature>
<dbReference type="EMBL" id="JAEDAQ010000008">
    <property type="protein sequence ID" value="MBH9580958.1"/>
    <property type="molecule type" value="Genomic_DNA"/>
</dbReference>
<dbReference type="Gene3D" id="2.30.30.40">
    <property type="entry name" value="SH3 Domains"/>
    <property type="match status" value="1"/>
</dbReference>
<evidence type="ECO:0000313" key="10">
    <source>
        <dbReference type="Proteomes" id="UP000597038"/>
    </source>
</evidence>
<evidence type="ECO:0000313" key="5">
    <source>
        <dbReference type="EMBL" id="MBH9580958.1"/>
    </source>
</evidence>
<dbReference type="SMART" id="SM00646">
    <property type="entry name" value="Ami_3"/>
    <property type="match status" value="1"/>
</dbReference>
<dbReference type="Proteomes" id="UP000256562">
    <property type="component" value="Unassembled WGS sequence"/>
</dbReference>
<dbReference type="OrthoDB" id="9806267at2"/>
<dbReference type="Pfam" id="PF08239">
    <property type="entry name" value="SH3_3"/>
    <property type="match status" value="1"/>
</dbReference>
<evidence type="ECO:0000256" key="1">
    <source>
        <dbReference type="ARBA" id="ARBA00022801"/>
    </source>
</evidence>
<dbReference type="InterPro" id="IPR002508">
    <property type="entry name" value="MurNAc-LAA_cat"/>
</dbReference>
<feature type="transmembrane region" description="Helical" evidence="3">
    <location>
        <begin position="20"/>
        <end position="38"/>
    </location>
</feature>
<evidence type="ECO:0000313" key="6">
    <source>
        <dbReference type="EMBL" id="REH92989.1"/>
    </source>
</evidence>
<protein>
    <submittedName>
        <fullName evidence="6">Cell wall amidase</fullName>
    </submittedName>
    <submittedName>
        <fullName evidence="5">N-acetylmuramoyl-L-alanine amidase</fullName>
    </submittedName>
</protein>
<dbReference type="EMBL" id="QKYD01000138">
    <property type="protein sequence ID" value="REI20058.1"/>
    <property type="molecule type" value="Genomic_DNA"/>
</dbReference>
<dbReference type="CDD" id="cd02696">
    <property type="entry name" value="MurNAc-LAA"/>
    <property type="match status" value="1"/>
</dbReference>
<evidence type="ECO:0000313" key="9">
    <source>
        <dbReference type="Proteomes" id="UP000256562"/>
    </source>
</evidence>
<dbReference type="AlphaFoldDB" id="A0A2K3Z963"/>
<dbReference type="SMART" id="SM00287">
    <property type="entry name" value="SH3b"/>
    <property type="match status" value="1"/>
</dbReference>
<keyword evidence="10" id="KW-1185">Reference proteome</keyword>
<dbReference type="GO" id="GO:0008745">
    <property type="term" value="F:N-acetylmuramoyl-L-alanine amidase activity"/>
    <property type="evidence" value="ECO:0007669"/>
    <property type="project" value="InterPro"/>
</dbReference>
<dbReference type="PANTHER" id="PTHR30404">
    <property type="entry name" value="N-ACETYLMURAMOYL-L-ALANINE AMIDASE"/>
    <property type="match status" value="1"/>
</dbReference>
<dbReference type="Gene3D" id="3.40.630.40">
    <property type="entry name" value="Zn-dependent exopeptidases"/>
    <property type="match status" value="1"/>
</dbReference>
<dbReference type="GO" id="GO:0009253">
    <property type="term" value="P:peptidoglycan catabolic process"/>
    <property type="evidence" value="ECO:0007669"/>
    <property type="project" value="InterPro"/>
</dbReference>
<evidence type="ECO:0000256" key="3">
    <source>
        <dbReference type="SAM" id="Phobius"/>
    </source>
</evidence>
<sequence>MKQFEKWLKSKRINIHKFYVLLFMIAILGIVICSIALLSNQKEKKLQIIEESELRTGPNAAYPEIYQVRKGESFKIVSKDGKWLEVISPDEKKKGWIAGWHTSLDIPKDVDPNAEPLKGKVVILDPGHGGGDQGAASRTGKKTLEKNMTLKTGLELKKLLEKKGAKVKMTRTDDTYVKLKDRQGEGDVFISIHNDALESSNANGATVYWYHEQQERLADTLNASIQKKALLSNRGSRQENFQVLRQTELPAVLVELGYISNPTDEVMIRDKNYRTIVENAIVDGLETYFLS</sequence>
<dbReference type="Proteomes" id="UP000256337">
    <property type="component" value="Unassembled WGS sequence"/>
</dbReference>
<evidence type="ECO:0000259" key="4">
    <source>
        <dbReference type="PROSITE" id="PS51781"/>
    </source>
</evidence>